<sequence length="98" mass="11168">MLLLLLLLAVVVEELAEVGHWMSVCCVPIRNGIRSLNRAVTWYAVRTVVHELRSVLSVAKPSHRARRSTNVSCAPIERHRYSSNPAVTWWRVSIVHRS</sequence>
<name>A0A2M3ZRY7_9DIPT</name>
<dbReference type="AlphaFoldDB" id="A0A2M3ZRY7"/>
<feature type="chain" id="PRO_5014979746" evidence="1">
    <location>
        <begin position="17"/>
        <end position="98"/>
    </location>
</feature>
<evidence type="ECO:0000256" key="1">
    <source>
        <dbReference type="SAM" id="SignalP"/>
    </source>
</evidence>
<organism evidence="2">
    <name type="scientific">Anopheles braziliensis</name>
    <dbReference type="NCBI Taxonomy" id="58242"/>
    <lineage>
        <taxon>Eukaryota</taxon>
        <taxon>Metazoa</taxon>
        <taxon>Ecdysozoa</taxon>
        <taxon>Arthropoda</taxon>
        <taxon>Hexapoda</taxon>
        <taxon>Insecta</taxon>
        <taxon>Pterygota</taxon>
        <taxon>Neoptera</taxon>
        <taxon>Endopterygota</taxon>
        <taxon>Diptera</taxon>
        <taxon>Nematocera</taxon>
        <taxon>Culicoidea</taxon>
        <taxon>Culicidae</taxon>
        <taxon>Anophelinae</taxon>
        <taxon>Anopheles</taxon>
    </lineage>
</organism>
<accession>A0A2M3ZRY7</accession>
<keyword evidence="1" id="KW-0732">Signal</keyword>
<feature type="signal peptide" evidence="1">
    <location>
        <begin position="1"/>
        <end position="16"/>
    </location>
</feature>
<proteinExistence type="predicted"/>
<protein>
    <submittedName>
        <fullName evidence="2">Putative secreted peptide</fullName>
    </submittedName>
</protein>
<dbReference type="EMBL" id="GGFM01010512">
    <property type="protein sequence ID" value="MBW31263.1"/>
    <property type="molecule type" value="Transcribed_RNA"/>
</dbReference>
<evidence type="ECO:0000313" key="2">
    <source>
        <dbReference type="EMBL" id="MBW31263.1"/>
    </source>
</evidence>
<reference evidence="2" key="1">
    <citation type="submission" date="2018-01" db="EMBL/GenBank/DDBJ databases">
        <title>An insight into the sialome of Amazonian anophelines.</title>
        <authorList>
            <person name="Ribeiro J.M."/>
            <person name="Scarpassa V."/>
            <person name="Calvo E."/>
        </authorList>
    </citation>
    <scope>NUCLEOTIDE SEQUENCE</scope>
    <source>
        <tissue evidence="2">Salivary glands</tissue>
    </source>
</reference>